<dbReference type="PANTHER" id="PTHR12933:SF0">
    <property type="entry name" value="U3 SMALL NUCLEOLAR RNA-ASSOCIATED PROTEIN 25 HOMOLOG"/>
    <property type="match status" value="1"/>
</dbReference>
<dbReference type="GO" id="GO:0032040">
    <property type="term" value="C:small-subunit processome"/>
    <property type="evidence" value="ECO:0007669"/>
    <property type="project" value="TreeGrafter"/>
</dbReference>
<dbReference type="EMBL" id="VLTL01000104">
    <property type="protein sequence ID" value="KAA0160858.1"/>
    <property type="molecule type" value="Genomic_DNA"/>
</dbReference>
<evidence type="ECO:0000256" key="3">
    <source>
        <dbReference type="ARBA" id="ARBA00023242"/>
    </source>
</evidence>
<reference evidence="8 9" key="1">
    <citation type="submission" date="2019-07" db="EMBL/GenBank/DDBJ databases">
        <title>Genomes of Cafeteria roenbergensis.</title>
        <authorList>
            <person name="Fischer M.G."/>
            <person name="Hackl T."/>
            <person name="Roman M."/>
        </authorList>
    </citation>
    <scope>NUCLEOTIDE SEQUENCE [LARGE SCALE GENOMIC DNA]</scope>
    <source>
        <strain evidence="6 9">Cflag</strain>
        <strain evidence="7 8">RCC970-E3</strain>
    </source>
</reference>
<dbReference type="InterPro" id="IPR053940">
    <property type="entry name" value="UTP25_NTPase-like"/>
</dbReference>
<evidence type="ECO:0000256" key="1">
    <source>
        <dbReference type="ARBA" id="ARBA00004604"/>
    </source>
</evidence>
<dbReference type="InterPro" id="IPR053939">
    <property type="entry name" value="UTP25_C"/>
</dbReference>
<feature type="domain" description="UTP25 NTP hydrolase-like" evidence="5">
    <location>
        <begin position="17"/>
        <end position="181"/>
    </location>
</feature>
<dbReference type="EMBL" id="VLTM01000059">
    <property type="protein sequence ID" value="KAA0158997.1"/>
    <property type="molecule type" value="Genomic_DNA"/>
</dbReference>
<dbReference type="Pfam" id="PF22916">
    <property type="entry name" value="UTP25_NTPase-like"/>
    <property type="match status" value="1"/>
</dbReference>
<evidence type="ECO:0000313" key="6">
    <source>
        <dbReference type="EMBL" id="KAA0158997.1"/>
    </source>
</evidence>
<evidence type="ECO:0000313" key="7">
    <source>
        <dbReference type="EMBL" id="KAA0160858.1"/>
    </source>
</evidence>
<comment type="subcellular location">
    <subcellularLocation>
        <location evidence="1">Nucleus</location>
        <location evidence="1">Nucleolus</location>
    </subcellularLocation>
</comment>
<name>A0A5A8D6Q3_CAFRO</name>
<evidence type="ECO:0000313" key="9">
    <source>
        <dbReference type="Proteomes" id="UP000325113"/>
    </source>
</evidence>
<comment type="similarity">
    <text evidence="2">Belongs to the UTP25 family.</text>
</comment>
<dbReference type="InterPro" id="IPR010678">
    <property type="entry name" value="UTP25"/>
</dbReference>
<organism evidence="7 8">
    <name type="scientific">Cafeteria roenbergensis</name>
    <name type="common">Marine flagellate</name>
    <dbReference type="NCBI Taxonomy" id="33653"/>
    <lineage>
        <taxon>Eukaryota</taxon>
        <taxon>Sar</taxon>
        <taxon>Stramenopiles</taxon>
        <taxon>Bigyra</taxon>
        <taxon>Opalozoa</taxon>
        <taxon>Bicosoecida</taxon>
        <taxon>Cafeteriaceae</taxon>
        <taxon>Cafeteria</taxon>
    </lineage>
</organism>
<sequence>MDASGRLLLDGLDLSCFDRKDRRRIERHSVPPSDHRLMFNGNIDDAFRVGLQVGRKRSKLYADFYASDIIVASPLGVRLAIAKAGGDDGGKAGAKDFLSSVEMVLVDGAQALLQQNWEHMEQLGRMLNCKPELSRGTDIGRVRLADLDGLARNRRQTIVLSDRADPDLTAWMRQQCAPERGWAEVRWLYQGAVGRVVPVLRQVFQRVPAPSLAAQADARLAFFQRVVLPRLRAAATREAGTQQYTLIIASSSLEYVRLRNLLDREDVEFAPISEHSDNKDVSRARGLFKQGAAPILLTNERWCHFNRITIKATRHVIFYGTPRLEATYVDALNSLAAAAAQDHAVSSLLLFDRYEAAHLERIVGSARLQSMLEQAPAEAAAASAKARLRAASKASAASTRSTFVFVNESD</sequence>
<dbReference type="GO" id="GO:0019843">
    <property type="term" value="F:rRNA binding"/>
    <property type="evidence" value="ECO:0007669"/>
    <property type="project" value="TreeGrafter"/>
</dbReference>
<dbReference type="Proteomes" id="UP000325113">
    <property type="component" value="Unassembled WGS sequence"/>
</dbReference>
<dbReference type="Proteomes" id="UP000324907">
    <property type="component" value="Unassembled WGS sequence"/>
</dbReference>
<evidence type="ECO:0000256" key="2">
    <source>
        <dbReference type="ARBA" id="ARBA00009223"/>
    </source>
</evidence>
<comment type="caution">
    <text evidence="7">The sequence shown here is derived from an EMBL/GenBank/DDBJ whole genome shotgun (WGS) entry which is preliminary data.</text>
</comment>
<dbReference type="AlphaFoldDB" id="A0A5A8D6Q3"/>
<keyword evidence="3" id="KW-0539">Nucleus</keyword>
<dbReference type="PANTHER" id="PTHR12933">
    <property type="entry name" value="ORF PROTEIN-RELATED"/>
    <property type="match status" value="1"/>
</dbReference>
<protein>
    <recommendedName>
        <fullName evidence="10">U3 small nucleolar RNA-associated protein 25</fullName>
    </recommendedName>
</protein>
<evidence type="ECO:0000259" key="5">
    <source>
        <dbReference type="Pfam" id="PF22916"/>
    </source>
</evidence>
<evidence type="ECO:0000313" key="8">
    <source>
        <dbReference type="Proteomes" id="UP000324907"/>
    </source>
</evidence>
<proteinExistence type="inferred from homology"/>
<dbReference type="Pfam" id="PF06862">
    <property type="entry name" value="Utp25_C"/>
    <property type="match status" value="1"/>
</dbReference>
<feature type="domain" description="UTP25 C-terminal" evidence="4">
    <location>
        <begin position="194"/>
        <end position="374"/>
    </location>
</feature>
<evidence type="ECO:0008006" key="10">
    <source>
        <dbReference type="Google" id="ProtNLM"/>
    </source>
</evidence>
<evidence type="ECO:0000259" key="4">
    <source>
        <dbReference type="Pfam" id="PF06862"/>
    </source>
</evidence>
<dbReference type="GO" id="GO:0000462">
    <property type="term" value="P:maturation of SSU-rRNA from tricistronic rRNA transcript (SSU-rRNA, 5.8S rRNA, LSU-rRNA)"/>
    <property type="evidence" value="ECO:0007669"/>
    <property type="project" value="TreeGrafter"/>
</dbReference>
<gene>
    <name evidence="7" type="ORF">FNF28_05280</name>
    <name evidence="6" type="ORF">FNF31_05060</name>
</gene>
<accession>A0A5A8D6Q3</accession>
<dbReference type="GO" id="GO:0034511">
    <property type="term" value="F:U3 snoRNA binding"/>
    <property type="evidence" value="ECO:0007669"/>
    <property type="project" value="InterPro"/>
</dbReference>